<organism evidence="4 5">
    <name type="scientific">Boothiomyces macroporosus</name>
    <dbReference type="NCBI Taxonomy" id="261099"/>
    <lineage>
        <taxon>Eukaryota</taxon>
        <taxon>Fungi</taxon>
        <taxon>Fungi incertae sedis</taxon>
        <taxon>Chytridiomycota</taxon>
        <taxon>Chytridiomycota incertae sedis</taxon>
        <taxon>Chytridiomycetes</taxon>
        <taxon>Rhizophydiales</taxon>
        <taxon>Terramycetaceae</taxon>
        <taxon>Boothiomyces</taxon>
    </lineage>
</organism>
<protein>
    <recommendedName>
        <fullName evidence="3">MHYT domain-containing protein</fullName>
    </recommendedName>
</protein>
<sequence>MGDQTLLTVNNTNYVGTVLYLVQSSGTVGTLFLVIVGLTLGVLITSFGSGLIHSSLDTKGLPNVSMYASFIRAASRSPPKSILKVNKEKSEESLQTSSSVDSGSFSNSTSIPNAKEEQKVQNTVIKPVINLGNINNETKIDMGMLVQDCSEISVDSEPTSSVLAEPPAIDSEVSSLAERDFRPPENHISSLSKVDEEYILNAVTLKINEIESSSIPTASVLAVDNIPKDFDPFSPSPESLPSIPTQLSLTAHELPGSVPSSIILQTGILSDSSPSNPVPPQRPLDLPKAGSRRGSLLKLPGKKKKAKGKREDKIEERTEPRKLSVKLTINDESSPTKTRVVSPQDEVQEDPTKERKEIIESNFPTIIQPDPEEERESELATSLDLNYIEFLDLTAQRKIIFCVGALLFGASICAMHYLGEIAINIPYATTKSNYVVIIISVVVALVVSLIALWILFFLKIQKLRFFAPFLMALGIGGMHFISLYGFIVIPSVAEQVDLKVGIPGEATNYLISAMSVIHLGFTFQLFAFAVSRKILDLKKYNIKR</sequence>
<feature type="transmembrane region" description="Helical" evidence="2">
    <location>
        <begin position="465"/>
        <end position="489"/>
    </location>
</feature>
<dbReference type="PANTHER" id="PTHR35152">
    <property type="entry name" value="DOMAIN SIGNALLING PROTEIN, PUTATIVE (AFU_ORTHOLOGUE AFUA_5G11310)-RELATED"/>
    <property type="match status" value="1"/>
</dbReference>
<evidence type="ECO:0000313" key="4">
    <source>
        <dbReference type="EMBL" id="KAJ3251857.1"/>
    </source>
</evidence>
<evidence type="ECO:0000256" key="1">
    <source>
        <dbReference type="SAM" id="MobiDB-lite"/>
    </source>
</evidence>
<keyword evidence="5" id="KW-1185">Reference proteome</keyword>
<dbReference type="EMBL" id="JADGKB010000164">
    <property type="protein sequence ID" value="KAJ3251857.1"/>
    <property type="molecule type" value="Genomic_DNA"/>
</dbReference>
<reference evidence="4" key="1">
    <citation type="submission" date="2020-05" db="EMBL/GenBank/DDBJ databases">
        <title>Phylogenomic resolution of chytrid fungi.</title>
        <authorList>
            <person name="Stajich J.E."/>
            <person name="Amses K."/>
            <person name="Simmons R."/>
            <person name="Seto K."/>
            <person name="Myers J."/>
            <person name="Bonds A."/>
            <person name="Quandt C.A."/>
            <person name="Barry K."/>
            <person name="Liu P."/>
            <person name="Grigoriev I."/>
            <person name="Longcore J.E."/>
            <person name="James T.Y."/>
        </authorList>
    </citation>
    <scope>NUCLEOTIDE SEQUENCE</scope>
    <source>
        <strain evidence="4">PLAUS21</strain>
    </source>
</reference>
<gene>
    <name evidence="4" type="ORF">HK103_002034</name>
</gene>
<proteinExistence type="predicted"/>
<dbReference type="InterPro" id="IPR005330">
    <property type="entry name" value="MHYT_dom"/>
</dbReference>
<keyword evidence="2" id="KW-0472">Membrane</keyword>
<keyword evidence="2" id="KW-1133">Transmembrane helix</keyword>
<evidence type="ECO:0000259" key="3">
    <source>
        <dbReference type="Pfam" id="PF03707"/>
    </source>
</evidence>
<dbReference type="AlphaFoldDB" id="A0AAD5UAM7"/>
<name>A0AAD5UAM7_9FUNG</name>
<evidence type="ECO:0000256" key="2">
    <source>
        <dbReference type="SAM" id="Phobius"/>
    </source>
</evidence>
<feature type="compositionally biased region" description="Basic and acidic residues" evidence="1">
    <location>
        <begin position="309"/>
        <end position="322"/>
    </location>
</feature>
<feature type="transmembrane region" description="Helical" evidence="2">
    <location>
        <begin position="509"/>
        <end position="530"/>
    </location>
</feature>
<feature type="region of interest" description="Disordered" evidence="1">
    <location>
        <begin position="86"/>
        <end position="118"/>
    </location>
</feature>
<dbReference type="Proteomes" id="UP001210925">
    <property type="component" value="Unassembled WGS sequence"/>
</dbReference>
<feature type="compositionally biased region" description="Polar residues" evidence="1">
    <location>
        <begin position="330"/>
        <end position="341"/>
    </location>
</feature>
<feature type="region of interest" description="Disordered" evidence="1">
    <location>
        <begin position="268"/>
        <end position="352"/>
    </location>
</feature>
<evidence type="ECO:0000313" key="5">
    <source>
        <dbReference type="Proteomes" id="UP001210925"/>
    </source>
</evidence>
<feature type="transmembrane region" description="Helical" evidence="2">
    <location>
        <begin position="434"/>
        <end position="458"/>
    </location>
</feature>
<accession>A0AAD5UAM7</accession>
<feature type="transmembrane region" description="Helical" evidence="2">
    <location>
        <begin position="399"/>
        <end position="419"/>
    </location>
</feature>
<feature type="transmembrane region" description="Helical" evidence="2">
    <location>
        <begin position="20"/>
        <end position="44"/>
    </location>
</feature>
<feature type="domain" description="MHYT" evidence="3">
    <location>
        <begin position="409"/>
        <end position="464"/>
    </location>
</feature>
<dbReference type="PANTHER" id="PTHR35152:SF1">
    <property type="entry name" value="DOMAIN SIGNALLING PROTEIN, PUTATIVE (AFU_ORTHOLOGUE AFUA_5G11310)-RELATED"/>
    <property type="match status" value="1"/>
</dbReference>
<keyword evidence="2" id="KW-0812">Transmembrane</keyword>
<feature type="compositionally biased region" description="Low complexity" evidence="1">
    <location>
        <begin position="97"/>
        <end position="110"/>
    </location>
</feature>
<comment type="caution">
    <text evidence="4">The sequence shown here is derived from an EMBL/GenBank/DDBJ whole genome shotgun (WGS) entry which is preliminary data.</text>
</comment>
<dbReference type="Pfam" id="PF03707">
    <property type="entry name" value="MHYT"/>
    <property type="match status" value="1"/>
</dbReference>